<dbReference type="Proteomes" id="UP000712157">
    <property type="component" value="Unassembled WGS sequence"/>
</dbReference>
<feature type="transmembrane region" description="Helical" evidence="7">
    <location>
        <begin position="233"/>
        <end position="261"/>
    </location>
</feature>
<dbReference type="NCBIfam" id="TIGR00797">
    <property type="entry name" value="matE"/>
    <property type="match status" value="1"/>
</dbReference>
<dbReference type="InterPro" id="IPR052031">
    <property type="entry name" value="Membrane_Transporter-Flippase"/>
</dbReference>
<protein>
    <submittedName>
        <fullName evidence="8">MATE family efflux transporter</fullName>
    </submittedName>
</protein>
<dbReference type="GO" id="GO:0042910">
    <property type="term" value="F:xenobiotic transmembrane transporter activity"/>
    <property type="evidence" value="ECO:0007669"/>
    <property type="project" value="InterPro"/>
</dbReference>
<comment type="subcellular location">
    <subcellularLocation>
        <location evidence="1">Cell membrane</location>
        <topology evidence="1">Multi-pass membrane protein</topology>
    </subcellularLocation>
</comment>
<dbReference type="PIRSF" id="PIRSF006603">
    <property type="entry name" value="DinF"/>
    <property type="match status" value="1"/>
</dbReference>
<feature type="transmembrane region" description="Helical" evidence="7">
    <location>
        <begin position="411"/>
        <end position="434"/>
    </location>
</feature>
<reference evidence="8" key="1">
    <citation type="submission" date="2021-06" db="EMBL/GenBank/DDBJ databases">
        <title>Description of novel taxa of the family Lachnospiraceae.</title>
        <authorList>
            <person name="Chaplin A.V."/>
            <person name="Sokolova S.R."/>
            <person name="Pikina A.P."/>
            <person name="Korzhanova M."/>
            <person name="Belova V."/>
            <person name="Korostin D."/>
            <person name="Efimov B.A."/>
        </authorList>
    </citation>
    <scope>NUCLEOTIDE SEQUENCE</scope>
    <source>
        <strain evidence="8">ASD5720</strain>
    </source>
</reference>
<evidence type="ECO:0000313" key="9">
    <source>
        <dbReference type="Proteomes" id="UP000712157"/>
    </source>
</evidence>
<evidence type="ECO:0000256" key="7">
    <source>
        <dbReference type="SAM" id="Phobius"/>
    </source>
</evidence>
<evidence type="ECO:0000256" key="3">
    <source>
        <dbReference type="ARBA" id="ARBA00022475"/>
    </source>
</evidence>
<dbReference type="PANTHER" id="PTHR43549:SF3">
    <property type="entry name" value="MULTIDRUG RESISTANCE PROTEIN YPNP-RELATED"/>
    <property type="match status" value="1"/>
</dbReference>
<name>A0A949K932_9FIRM</name>
<dbReference type="PANTHER" id="PTHR43549">
    <property type="entry name" value="MULTIDRUG RESISTANCE PROTEIN YPNP-RELATED"/>
    <property type="match status" value="1"/>
</dbReference>
<keyword evidence="4 7" id="KW-0812">Transmembrane</keyword>
<gene>
    <name evidence="8" type="ORF">KTH89_21500</name>
</gene>
<feature type="transmembrane region" description="Helical" evidence="7">
    <location>
        <begin position="134"/>
        <end position="153"/>
    </location>
</feature>
<feature type="transmembrane region" description="Helical" evidence="7">
    <location>
        <begin position="350"/>
        <end position="373"/>
    </location>
</feature>
<evidence type="ECO:0000256" key="1">
    <source>
        <dbReference type="ARBA" id="ARBA00004651"/>
    </source>
</evidence>
<sequence>MERDMTKGSPMKLILWFTVPLLIGNVFQQLYNMVDTIIVGRYVGVQALAAVGSTGTIMFLIQGFMLGLTAGFTVLTAQRFGAGDVEGMKKTVASAYVLSIVITIVITALSMIGMRPLLELMNTPEDIIQDAYDYIIVICAGTGAVVLYNLLASIMRAVGDSKTPLYFLIISAVLNIFLDLLFIIVFYMGVKGAAYATILSQGIAGVLCLIYMLKKFPNLRIHREHWRLDKNCVRYQISLGLPMALQFSITAVGAIILQSALNVFGSTVVAAYTAANKMEQLVVQALPSLGVTVSTFCAQNLGAGHIPRIKEGIKKSVMLAFIFGFFAMATMLLAGNWLVRLFITDPTDEILHYAGIYLVANGIFEWILGLLFVYRNALQGMGRGVVPLIAGGCELFARVVVAFVGKGIGSYMVICLASPFAWLCATIPLMFAYYRLMKDFMKRWNERLAEREQEQLLADADSC</sequence>
<evidence type="ECO:0000256" key="2">
    <source>
        <dbReference type="ARBA" id="ARBA00022448"/>
    </source>
</evidence>
<feature type="transmembrane region" description="Helical" evidence="7">
    <location>
        <begin position="165"/>
        <end position="187"/>
    </location>
</feature>
<evidence type="ECO:0000256" key="5">
    <source>
        <dbReference type="ARBA" id="ARBA00022989"/>
    </source>
</evidence>
<feature type="transmembrane region" description="Helical" evidence="7">
    <location>
        <begin position="44"/>
        <end position="75"/>
    </location>
</feature>
<keyword evidence="5 7" id="KW-1133">Transmembrane helix</keyword>
<dbReference type="AlphaFoldDB" id="A0A949K932"/>
<keyword evidence="2" id="KW-0813">Transport</keyword>
<keyword evidence="6 7" id="KW-0472">Membrane</keyword>
<evidence type="ECO:0000313" key="8">
    <source>
        <dbReference type="EMBL" id="MBU9739117.1"/>
    </source>
</evidence>
<dbReference type="Pfam" id="PF01554">
    <property type="entry name" value="MatE"/>
    <property type="match status" value="2"/>
</dbReference>
<feature type="transmembrane region" description="Helical" evidence="7">
    <location>
        <begin position="281"/>
        <end position="304"/>
    </location>
</feature>
<evidence type="ECO:0000256" key="6">
    <source>
        <dbReference type="ARBA" id="ARBA00023136"/>
    </source>
</evidence>
<proteinExistence type="predicted"/>
<feature type="transmembrane region" description="Helical" evidence="7">
    <location>
        <begin position="316"/>
        <end position="338"/>
    </location>
</feature>
<accession>A0A949K932</accession>
<organism evidence="8 9">
    <name type="scientific">Diplocloster agilis</name>
    <dbReference type="NCBI Taxonomy" id="2850323"/>
    <lineage>
        <taxon>Bacteria</taxon>
        <taxon>Bacillati</taxon>
        <taxon>Bacillota</taxon>
        <taxon>Clostridia</taxon>
        <taxon>Lachnospirales</taxon>
        <taxon>Lachnospiraceae</taxon>
        <taxon>Diplocloster</taxon>
    </lineage>
</organism>
<dbReference type="RefSeq" id="WP_238723039.1">
    <property type="nucleotide sequence ID" value="NZ_JAHQCW010000050.1"/>
</dbReference>
<dbReference type="GO" id="GO:0015297">
    <property type="term" value="F:antiporter activity"/>
    <property type="evidence" value="ECO:0007669"/>
    <property type="project" value="InterPro"/>
</dbReference>
<evidence type="ECO:0000256" key="4">
    <source>
        <dbReference type="ARBA" id="ARBA00022692"/>
    </source>
</evidence>
<dbReference type="InterPro" id="IPR048279">
    <property type="entry name" value="MdtK-like"/>
</dbReference>
<dbReference type="CDD" id="cd13138">
    <property type="entry name" value="MATE_yoeA_like"/>
    <property type="match status" value="1"/>
</dbReference>
<keyword evidence="3" id="KW-1003">Cell membrane</keyword>
<dbReference type="InterPro" id="IPR002528">
    <property type="entry name" value="MATE_fam"/>
</dbReference>
<dbReference type="EMBL" id="JAHQCW010000050">
    <property type="protein sequence ID" value="MBU9739117.1"/>
    <property type="molecule type" value="Genomic_DNA"/>
</dbReference>
<keyword evidence="9" id="KW-1185">Reference proteome</keyword>
<feature type="transmembrane region" description="Helical" evidence="7">
    <location>
        <begin position="385"/>
        <end position="405"/>
    </location>
</feature>
<comment type="caution">
    <text evidence="8">The sequence shown here is derived from an EMBL/GenBank/DDBJ whole genome shotgun (WGS) entry which is preliminary data.</text>
</comment>
<feature type="transmembrane region" description="Helical" evidence="7">
    <location>
        <begin position="95"/>
        <end position="114"/>
    </location>
</feature>
<dbReference type="GO" id="GO:0005886">
    <property type="term" value="C:plasma membrane"/>
    <property type="evidence" value="ECO:0007669"/>
    <property type="project" value="UniProtKB-SubCell"/>
</dbReference>
<feature type="transmembrane region" description="Helical" evidence="7">
    <location>
        <begin position="193"/>
        <end position="213"/>
    </location>
</feature>